<accession>A0AAD4Q757</accession>
<dbReference type="EMBL" id="JAJTJA010000001">
    <property type="protein sequence ID" value="KAH8706002.1"/>
    <property type="molecule type" value="Genomic_DNA"/>
</dbReference>
<dbReference type="AlphaFoldDB" id="A0AAD4Q757"/>
<dbReference type="GeneID" id="70249998"/>
<keyword evidence="2" id="KW-1185">Reference proteome</keyword>
<dbReference type="RefSeq" id="XP_046078623.1">
    <property type="nucleotide sequence ID" value="XM_046219711.1"/>
</dbReference>
<reference evidence="1" key="1">
    <citation type="submission" date="2021-12" db="EMBL/GenBank/DDBJ databases">
        <title>Convergent genome expansion in fungi linked to evolution of root-endophyte symbiosis.</title>
        <authorList>
            <consortium name="DOE Joint Genome Institute"/>
            <person name="Ke Y.-H."/>
            <person name="Bonito G."/>
            <person name="Liao H.-L."/>
            <person name="Looney B."/>
            <person name="Rojas-Flechas A."/>
            <person name="Nash J."/>
            <person name="Hameed K."/>
            <person name="Schadt C."/>
            <person name="Martin F."/>
            <person name="Crous P.W."/>
            <person name="Miettinen O."/>
            <person name="Magnuson J.K."/>
            <person name="Labbe J."/>
            <person name="Jacobson D."/>
            <person name="Doktycz M.J."/>
            <person name="Veneault-Fourrey C."/>
            <person name="Kuo A."/>
            <person name="Mondo S."/>
            <person name="Calhoun S."/>
            <person name="Riley R."/>
            <person name="Ohm R."/>
            <person name="LaButti K."/>
            <person name="Andreopoulos B."/>
            <person name="Pangilinan J."/>
            <person name="Nolan M."/>
            <person name="Tritt A."/>
            <person name="Clum A."/>
            <person name="Lipzen A."/>
            <person name="Daum C."/>
            <person name="Barry K."/>
            <person name="Grigoriev I.V."/>
            <person name="Vilgalys R."/>
        </authorList>
    </citation>
    <scope>NUCLEOTIDE SEQUENCE</scope>
    <source>
        <strain evidence="1">PMI_201</strain>
    </source>
</reference>
<organism evidence="1 2">
    <name type="scientific">Talaromyces proteolyticus</name>
    <dbReference type="NCBI Taxonomy" id="1131652"/>
    <lineage>
        <taxon>Eukaryota</taxon>
        <taxon>Fungi</taxon>
        <taxon>Dikarya</taxon>
        <taxon>Ascomycota</taxon>
        <taxon>Pezizomycotina</taxon>
        <taxon>Eurotiomycetes</taxon>
        <taxon>Eurotiomycetidae</taxon>
        <taxon>Eurotiales</taxon>
        <taxon>Trichocomaceae</taxon>
        <taxon>Talaromyces</taxon>
        <taxon>Talaromyces sect. Bacilispori</taxon>
    </lineage>
</organism>
<comment type="caution">
    <text evidence="1">The sequence shown here is derived from an EMBL/GenBank/DDBJ whole genome shotgun (WGS) entry which is preliminary data.</text>
</comment>
<evidence type="ECO:0000313" key="1">
    <source>
        <dbReference type="EMBL" id="KAH8706002.1"/>
    </source>
</evidence>
<protein>
    <submittedName>
        <fullName evidence="1">Uncharacterized protein</fullName>
    </submittedName>
</protein>
<gene>
    <name evidence="1" type="ORF">BGW36DRAFT_422526</name>
</gene>
<sequence>MMYTKYLTTLMRQELMDWRARGLKLSGVFGDYLWSLGFQLYSMSKGVSRVSGLSFRAPFYAQPFVADFISKAMKPRSSI</sequence>
<proteinExistence type="predicted"/>
<dbReference type="Proteomes" id="UP001201262">
    <property type="component" value="Unassembled WGS sequence"/>
</dbReference>
<evidence type="ECO:0000313" key="2">
    <source>
        <dbReference type="Proteomes" id="UP001201262"/>
    </source>
</evidence>
<name>A0AAD4Q757_9EURO</name>